<proteinExistence type="predicted"/>
<organism evidence="2 3">
    <name type="scientific">Streptomyces rameus</name>
    <dbReference type="NCBI Taxonomy" id="68261"/>
    <lineage>
        <taxon>Bacteria</taxon>
        <taxon>Bacillati</taxon>
        <taxon>Actinomycetota</taxon>
        <taxon>Actinomycetes</taxon>
        <taxon>Kitasatosporales</taxon>
        <taxon>Streptomycetaceae</taxon>
        <taxon>Streptomyces</taxon>
    </lineage>
</organism>
<dbReference type="Proteomes" id="UP001500893">
    <property type="component" value="Unassembled WGS sequence"/>
</dbReference>
<evidence type="ECO:0000256" key="1">
    <source>
        <dbReference type="SAM" id="MobiDB-lite"/>
    </source>
</evidence>
<accession>A0ABN3V194</accession>
<gene>
    <name evidence="2" type="ORF">GCM10010521_61060</name>
</gene>
<evidence type="ECO:0000313" key="3">
    <source>
        <dbReference type="Proteomes" id="UP001500893"/>
    </source>
</evidence>
<keyword evidence="3" id="KW-1185">Reference proteome</keyword>
<dbReference type="EMBL" id="BAAAVM010000117">
    <property type="protein sequence ID" value="GAA2774440.1"/>
    <property type="molecule type" value="Genomic_DNA"/>
</dbReference>
<evidence type="ECO:0000313" key="2">
    <source>
        <dbReference type="EMBL" id="GAA2774440.1"/>
    </source>
</evidence>
<protein>
    <submittedName>
        <fullName evidence="2">Uncharacterized protein</fullName>
    </submittedName>
</protein>
<sequence>MTGTSAAEIHPSGPARPARPAACPAACPAARATGAGARPKGVTPGRRISVPAAQIDPPGLLWIRAGGRGGYAVP</sequence>
<feature type="region of interest" description="Disordered" evidence="1">
    <location>
        <begin position="1"/>
        <end position="21"/>
    </location>
</feature>
<reference evidence="2 3" key="1">
    <citation type="journal article" date="2019" name="Int. J. Syst. Evol. Microbiol.">
        <title>The Global Catalogue of Microorganisms (GCM) 10K type strain sequencing project: providing services to taxonomists for standard genome sequencing and annotation.</title>
        <authorList>
            <consortium name="The Broad Institute Genomics Platform"/>
            <consortium name="The Broad Institute Genome Sequencing Center for Infectious Disease"/>
            <person name="Wu L."/>
            <person name="Ma J."/>
        </authorList>
    </citation>
    <scope>NUCLEOTIDE SEQUENCE [LARGE SCALE GENOMIC DNA]</scope>
    <source>
        <strain evidence="2 3">JCM 11574</strain>
    </source>
</reference>
<name>A0ABN3V194_9ACTN</name>
<comment type="caution">
    <text evidence="2">The sequence shown here is derived from an EMBL/GenBank/DDBJ whole genome shotgun (WGS) entry which is preliminary data.</text>
</comment>
<feature type="region of interest" description="Disordered" evidence="1">
    <location>
        <begin position="32"/>
        <end position="51"/>
    </location>
</feature>